<gene>
    <name evidence="3" type="ORF">N0V83_005552</name>
</gene>
<proteinExistence type="predicted"/>
<reference evidence="3" key="1">
    <citation type="submission" date="2022-10" db="EMBL/GenBank/DDBJ databases">
        <title>Tapping the CABI collections for fungal endophytes: first genome assemblies for Collariella, Neodidymelliopsis, Ascochyta clinopodiicola, Didymella pomorum, Didymosphaeria variabile, Neocosmospora piperis and Neocucurbitaria cava.</title>
        <authorList>
            <person name="Hill R."/>
        </authorList>
    </citation>
    <scope>NUCLEOTIDE SEQUENCE</scope>
    <source>
        <strain evidence="3">IMI 356814</strain>
    </source>
</reference>
<evidence type="ECO:0000313" key="4">
    <source>
        <dbReference type="Proteomes" id="UP001140560"/>
    </source>
</evidence>
<sequence length="751" mass="84001">MPHFQQNTAYQPVYPSENVQGAPYHQQNTTFQPVYHAQPVHGPPHQFNAKPAEYFVEETERYAKPQQTWFQAHFGGLKRTLRFFLAVAITVLIVNISWLIWAKTHYGGIESGYGIIHRGDCDAAKKTNTWLHLLINILSTLLLTGSNAFMSTYCCPSRKEIDKAHARRKWVHVGMLSLRNLGKIAWRKSFVVLLLGLSSLPFHLLYNSLVFVSLSSNNYYWTIATPDFATSAPYNLTGPLGRCGDSPCWVISDLPDGSTDSVVFLPYEMDKVDQLYDYYDQIQKNASSWEKLSNYDCIQAYSNVFLPGRRNVVLVSSQRNDTDSVLKYDISQLTGGAFDNNWWICSTAGQDGGNKICQPDSFLSKADDWTVWDYPIDYCLSEQIKDVCEVEFSMTIMIVVIVFNVIKVLAMTWVLFRYDAESILTSVGDSVSSFLAIPDHTTRGMCLAGRHNINQIWRQPGTGIPYNSRRQHWARAVSKGKWTLFIILMLISFGLIAIFGGWGFTHTKSRGDSLSFSSLWQLGFGAAHQDAIVLYDDVYSTIGVALLANIPQIFLAAVWLLYMGIMTSMFLAADWAVFGTKAQTLMVSSPRGEQRGTWLLGAPLIYGIPLLVLQIILHWLVSQSIFVISLSVYNPDGSLNQTNPKYLNCGYSPVAIIFTIITSLVLMLGAMVLAFKRFPQGAPPVVATCSAAISAACHLPDGMQRHDLPYAPLRWGQCGQPQYGVGQCALLPDYSFKNGYAQTPTVGWTYA</sequence>
<feature type="domain" description="DUF6536" evidence="2">
    <location>
        <begin position="78"/>
        <end position="229"/>
    </location>
</feature>
<dbReference type="PANTHER" id="PTHR35395:SF1">
    <property type="entry name" value="DUF6536 DOMAIN-CONTAINING PROTEIN"/>
    <property type="match status" value="1"/>
</dbReference>
<feature type="transmembrane region" description="Helical" evidence="1">
    <location>
        <begin position="83"/>
        <end position="101"/>
    </location>
</feature>
<feature type="transmembrane region" description="Helical" evidence="1">
    <location>
        <begin position="654"/>
        <end position="675"/>
    </location>
</feature>
<keyword evidence="1" id="KW-0472">Membrane</keyword>
<comment type="caution">
    <text evidence="3">The sequence shown here is derived from an EMBL/GenBank/DDBJ whole genome shotgun (WGS) entry which is preliminary data.</text>
</comment>
<feature type="transmembrane region" description="Helical" evidence="1">
    <location>
        <begin position="598"/>
        <end position="621"/>
    </location>
</feature>
<protein>
    <recommendedName>
        <fullName evidence="2">DUF6536 domain-containing protein</fullName>
    </recommendedName>
</protein>
<dbReference type="InterPro" id="IPR046623">
    <property type="entry name" value="DUF6536"/>
</dbReference>
<evidence type="ECO:0000313" key="3">
    <source>
        <dbReference type="EMBL" id="KAJ4369788.1"/>
    </source>
</evidence>
<keyword evidence="1" id="KW-1133">Transmembrane helix</keyword>
<feature type="transmembrane region" description="Helical" evidence="1">
    <location>
        <begin position="392"/>
        <end position="416"/>
    </location>
</feature>
<accession>A0A9W9CLR8</accession>
<dbReference type="Proteomes" id="UP001140560">
    <property type="component" value="Unassembled WGS sequence"/>
</dbReference>
<keyword evidence="1" id="KW-0812">Transmembrane</keyword>
<dbReference type="EMBL" id="JAPEUY010000009">
    <property type="protein sequence ID" value="KAJ4369788.1"/>
    <property type="molecule type" value="Genomic_DNA"/>
</dbReference>
<feature type="transmembrane region" description="Helical" evidence="1">
    <location>
        <begin position="130"/>
        <end position="150"/>
    </location>
</feature>
<dbReference type="AlphaFoldDB" id="A0A9W9CLR8"/>
<evidence type="ECO:0000259" key="2">
    <source>
        <dbReference type="Pfam" id="PF20163"/>
    </source>
</evidence>
<dbReference type="PANTHER" id="PTHR35395">
    <property type="entry name" value="DUF6536 DOMAIN-CONTAINING PROTEIN"/>
    <property type="match status" value="1"/>
</dbReference>
<evidence type="ECO:0000256" key="1">
    <source>
        <dbReference type="SAM" id="Phobius"/>
    </source>
</evidence>
<feature type="transmembrane region" description="Helical" evidence="1">
    <location>
        <begin position="553"/>
        <end position="577"/>
    </location>
</feature>
<dbReference type="Pfam" id="PF20163">
    <property type="entry name" value="DUF6536"/>
    <property type="match status" value="1"/>
</dbReference>
<feature type="transmembrane region" description="Helical" evidence="1">
    <location>
        <begin position="185"/>
        <end position="206"/>
    </location>
</feature>
<dbReference type="OrthoDB" id="5429634at2759"/>
<organism evidence="3 4">
    <name type="scientific">Neocucurbitaria cava</name>
    <dbReference type="NCBI Taxonomy" id="798079"/>
    <lineage>
        <taxon>Eukaryota</taxon>
        <taxon>Fungi</taxon>
        <taxon>Dikarya</taxon>
        <taxon>Ascomycota</taxon>
        <taxon>Pezizomycotina</taxon>
        <taxon>Dothideomycetes</taxon>
        <taxon>Pleosporomycetidae</taxon>
        <taxon>Pleosporales</taxon>
        <taxon>Pleosporineae</taxon>
        <taxon>Cucurbitariaceae</taxon>
        <taxon>Neocucurbitaria</taxon>
    </lineage>
</organism>
<feature type="transmembrane region" description="Helical" evidence="1">
    <location>
        <begin position="482"/>
        <end position="504"/>
    </location>
</feature>
<name>A0A9W9CLR8_9PLEO</name>
<keyword evidence="4" id="KW-1185">Reference proteome</keyword>